<feature type="compositionally biased region" description="Pro residues" evidence="1">
    <location>
        <begin position="168"/>
        <end position="178"/>
    </location>
</feature>
<name>A0AAN9SY79_PSOTE</name>
<accession>A0AAN9SY79</accession>
<dbReference type="PANTHER" id="PTHR36733">
    <property type="entry name" value="CELL WALL PROTEIN-RELATED"/>
    <property type="match status" value="1"/>
</dbReference>
<feature type="region of interest" description="Disordered" evidence="1">
    <location>
        <begin position="140"/>
        <end position="178"/>
    </location>
</feature>
<dbReference type="Proteomes" id="UP001386955">
    <property type="component" value="Unassembled WGS sequence"/>
</dbReference>
<dbReference type="InterPro" id="IPR034565">
    <property type="entry name" value="Put_cell_wall"/>
</dbReference>
<evidence type="ECO:0000256" key="1">
    <source>
        <dbReference type="SAM" id="MobiDB-lite"/>
    </source>
</evidence>
<keyword evidence="2" id="KW-1133">Transmembrane helix</keyword>
<dbReference type="AlphaFoldDB" id="A0AAN9SY79"/>
<dbReference type="PANTHER" id="PTHR36733:SF1">
    <property type="entry name" value="CELL WALL PROTEIN-RELATED"/>
    <property type="match status" value="1"/>
</dbReference>
<evidence type="ECO:0000313" key="4">
    <source>
        <dbReference type="Proteomes" id="UP001386955"/>
    </source>
</evidence>
<keyword evidence="4" id="KW-1185">Reference proteome</keyword>
<proteinExistence type="predicted"/>
<keyword evidence="2" id="KW-0812">Transmembrane</keyword>
<sequence>MADGGWWMVDSGYDTLSMQMSCQEHLAKKQTLNSPPKYSRTLAIKCSHSLQLQHKTHLNHIYMMACKPSSFLALLIITTLLLVTAWQTVAGRHIGPENSNKGDKKEPQFLFPPDGYIPGIGRVELPPFFVFTPQNPDIGGSVPAAHGNVPGGDDSFVPNPGSGGGVPVPVPVPVPVHP</sequence>
<keyword evidence="2" id="KW-0472">Membrane</keyword>
<evidence type="ECO:0008006" key="5">
    <source>
        <dbReference type="Google" id="ProtNLM"/>
    </source>
</evidence>
<comment type="caution">
    <text evidence="3">The sequence shown here is derived from an EMBL/GenBank/DDBJ whole genome shotgun (WGS) entry which is preliminary data.</text>
</comment>
<evidence type="ECO:0000256" key="2">
    <source>
        <dbReference type="SAM" id="Phobius"/>
    </source>
</evidence>
<reference evidence="3 4" key="1">
    <citation type="submission" date="2024-01" db="EMBL/GenBank/DDBJ databases">
        <title>The genomes of 5 underutilized Papilionoideae crops provide insights into root nodulation and disease resistanc.</title>
        <authorList>
            <person name="Jiang F."/>
        </authorList>
    </citation>
    <scope>NUCLEOTIDE SEQUENCE [LARGE SCALE GENOMIC DNA]</scope>
    <source>
        <strain evidence="3">DUOXIRENSHENG_FW03</strain>
        <tissue evidence="3">Leaves</tissue>
    </source>
</reference>
<evidence type="ECO:0000313" key="3">
    <source>
        <dbReference type="EMBL" id="KAK7401974.1"/>
    </source>
</evidence>
<gene>
    <name evidence="3" type="ORF">VNO78_13883</name>
</gene>
<organism evidence="3 4">
    <name type="scientific">Psophocarpus tetragonolobus</name>
    <name type="common">Winged bean</name>
    <name type="synonym">Dolichos tetragonolobus</name>
    <dbReference type="NCBI Taxonomy" id="3891"/>
    <lineage>
        <taxon>Eukaryota</taxon>
        <taxon>Viridiplantae</taxon>
        <taxon>Streptophyta</taxon>
        <taxon>Embryophyta</taxon>
        <taxon>Tracheophyta</taxon>
        <taxon>Spermatophyta</taxon>
        <taxon>Magnoliopsida</taxon>
        <taxon>eudicotyledons</taxon>
        <taxon>Gunneridae</taxon>
        <taxon>Pentapetalae</taxon>
        <taxon>rosids</taxon>
        <taxon>fabids</taxon>
        <taxon>Fabales</taxon>
        <taxon>Fabaceae</taxon>
        <taxon>Papilionoideae</taxon>
        <taxon>50 kb inversion clade</taxon>
        <taxon>NPAAA clade</taxon>
        <taxon>indigoferoid/millettioid clade</taxon>
        <taxon>Phaseoleae</taxon>
        <taxon>Psophocarpus</taxon>
    </lineage>
</organism>
<feature type="transmembrane region" description="Helical" evidence="2">
    <location>
        <begin position="71"/>
        <end position="89"/>
    </location>
</feature>
<dbReference type="EMBL" id="JAYMYS010000003">
    <property type="protein sequence ID" value="KAK7401974.1"/>
    <property type="molecule type" value="Genomic_DNA"/>
</dbReference>
<protein>
    <recommendedName>
        <fullName evidence="5">Cell wall protein</fullName>
    </recommendedName>
</protein>